<comment type="similarity">
    <text evidence="1">Belongs to the eukaryotic-type primase small subunit family.</text>
</comment>
<dbReference type="AlphaFoldDB" id="A0A4Q9MHR0"/>
<sequence length="118" mass="13209">MPTKLSIHRKFVFALKGDVYLHYNPFVTPDDLRKQVCAYNYTPFGIGPVYSTCKIDRLSTLTPQFCNLIFDIDMFVYDSVRTSCAAVASNSSPPLSMSPTTTLATPAFHLALSLLREH</sequence>
<organism evidence="2">
    <name type="scientific">Dichomitus squalens</name>
    <dbReference type="NCBI Taxonomy" id="114155"/>
    <lineage>
        <taxon>Eukaryota</taxon>
        <taxon>Fungi</taxon>
        <taxon>Dikarya</taxon>
        <taxon>Basidiomycota</taxon>
        <taxon>Agaricomycotina</taxon>
        <taxon>Agaricomycetes</taxon>
        <taxon>Polyporales</taxon>
        <taxon>Polyporaceae</taxon>
        <taxon>Dichomitus</taxon>
    </lineage>
</organism>
<accession>A0A4Q9MHR0</accession>
<gene>
    <name evidence="2" type="ORF">BD311DRAFT_808966</name>
</gene>
<evidence type="ECO:0000313" key="2">
    <source>
        <dbReference type="EMBL" id="TBU25692.1"/>
    </source>
</evidence>
<name>A0A4Q9MHR0_9APHY</name>
<reference evidence="2" key="1">
    <citation type="submission" date="2019-01" db="EMBL/GenBank/DDBJ databases">
        <title>Draft genome sequences of three monokaryotic isolates of the white-rot basidiomycete fungus Dichomitus squalens.</title>
        <authorList>
            <consortium name="DOE Joint Genome Institute"/>
            <person name="Lopez S.C."/>
            <person name="Andreopoulos B."/>
            <person name="Pangilinan J."/>
            <person name="Lipzen A."/>
            <person name="Riley R."/>
            <person name="Ahrendt S."/>
            <person name="Ng V."/>
            <person name="Barry K."/>
            <person name="Daum C."/>
            <person name="Grigoriev I.V."/>
            <person name="Hilden K.S."/>
            <person name="Makela M.R."/>
            <person name="de Vries R.P."/>
        </authorList>
    </citation>
    <scope>NUCLEOTIDE SEQUENCE [LARGE SCALE GENOMIC DNA]</scope>
    <source>
        <strain evidence="2">OM18370.1</strain>
    </source>
</reference>
<dbReference type="Gene3D" id="3.90.920.10">
    <property type="entry name" value="DNA primase, PRIM domain"/>
    <property type="match status" value="1"/>
</dbReference>
<dbReference type="EMBL" id="ML143456">
    <property type="protein sequence ID" value="TBU25692.1"/>
    <property type="molecule type" value="Genomic_DNA"/>
</dbReference>
<evidence type="ECO:0000256" key="1">
    <source>
        <dbReference type="ARBA" id="ARBA00009762"/>
    </source>
</evidence>
<protein>
    <submittedName>
        <fullName evidence="2">Uncharacterized protein</fullName>
    </submittedName>
</protein>
<dbReference type="PANTHER" id="PTHR10536">
    <property type="entry name" value="DNA PRIMASE SMALL SUBUNIT"/>
    <property type="match status" value="1"/>
</dbReference>
<dbReference type="SUPFAM" id="SSF56747">
    <property type="entry name" value="Prim-pol domain"/>
    <property type="match status" value="1"/>
</dbReference>
<dbReference type="Proteomes" id="UP000292957">
    <property type="component" value="Unassembled WGS sequence"/>
</dbReference>
<proteinExistence type="inferred from homology"/>
<dbReference type="OrthoDB" id="19606at2759"/>